<evidence type="ECO:0000259" key="9">
    <source>
        <dbReference type="Pfam" id="PF01035"/>
    </source>
</evidence>
<evidence type="ECO:0000256" key="8">
    <source>
        <dbReference type="ARBA" id="ARBA00049348"/>
    </source>
</evidence>
<dbReference type="Proteomes" id="UP000064249">
    <property type="component" value="Unassembled WGS sequence"/>
</dbReference>
<organism evidence="10 11">
    <name type="scientific">Anaerolinea thermophila</name>
    <dbReference type="NCBI Taxonomy" id="167964"/>
    <lineage>
        <taxon>Bacteria</taxon>
        <taxon>Bacillati</taxon>
        <taxon>Chloroflexota</taxon>
        <taxon>Anaerolineae</taxon>
        <taxon>Anaerolineales</taxon>
        <taxon>Anaerolineaceae</taxon>
        <taxon>Anaerolinea</taxon>
    </lineage>
</organism>
<sequence length="170" mass="18273">MAFIEDEDIGSLEITATARGINCCMFSSLGSFEKGLLAQQDCLDANAALILSQALSQINAYLRGKLTVFTIPLDWSNISSFARRVYEATMQIPFGEVRTYGEIAAVIGQAGAARAVGGALRANPFVLLVPCHRVVGGNRHLHGFSAPGGLATKSWLLRHEGHSIQENRLS</sequence>
<dbReference type="GO" id="GO:0006281">
    <property type="term" value="P:DNA repair"/>
    <property type="evidence" value="ECO:0007669"/>
    <property type="project" value="UniProtKB-KW"/>
</dbReference>
<dbReference type="AlphaFoldDB" id="A0A101FY00"/>
<comment type="catalytic activity">
    <reaction evidence="1">
        <text>a 4-O-methyl-thymidine in DNA + L-cysteinyl-[protein] = a thymidine in DNA + S-methyl-L-cysteinyl-[protein]</text>
        <dbReference type="Rhea" id="RHEA:53428"/>
        <dbReference type="Rhea" id="RHEA-COMP:10131"/>
        <dbReference type="Rhea" id="RHEA-COMP:10132"/>
        <dbReference type="Rhea" id="RHEA-COMP:13555"/>
        <dbReference type="Rhea" id="RHEA-COMP:13556"/>
        <dbReference type="ChEBI" id="CHEBI:29950"/>
        <dbReference type="ChEBI" id="CHEBI:82612"/>
        <dbReference type="ChEBI" id="CHEBI:137386"/>
        <dbReference type="ChEBI" id="CHEBI:137387"/>
        <dbReference type="EC" id="2.1.1.63"/>
    </reaction>
</comment>
<dbReference type="PANTHER" id="PTHR10815">
    <property type="entry name" value="METHYLATED-DNA--PROTEIN-CYSTEINE METHYLTRANSFERASE"/>
    <property type="match status" value="1"/>
</dbReference>
<gene>
    <name evidence="10" type="ORF">XD73_0670</name>
</gene>
<dbReference type="PATRIC" id="fig|167964.4.peg.1498"/>
<dbReference type="SUPFAM" id="SSF46767">
    <property type="entry name" value="Methylated DNA-protein cysteine methyltransferase, C-terminal domain"/>
    <property type="match status" value="1"/>
</dbReference>
<name>A0A101FY00_9CHLR</name>
<dbReference type="SUPFAM" id="SSF53155">
    <property type="entry name" value="Methylated DNA-protein cysteine methyltransferase domain"/>
    <property type="match status" value="1"/>
</dbReference>
<evidence type="ECO:0000313" key="11">
    <source>
        <dbReference type="Proteomes" id="UP000064249"/>
    </source>
</evidence>
<dbReference type="EMBL" id="LGFU01000027">
    <property type="protein sequence ID" value="KUK46446.1"/>
    <property type="molecule type" value="Genomic_DNA"/>
</dbReference>
<keyword evidence="4 10" id="KW-0489">Methyltransferase</keyword>
<dbReference type="Gene3D" id="1.10.10.10">
    <property type="entry name" value="Winged helix-like DNA-binding domain superfamily/Winged helix DNA-binding domain"/>
    <property type="match status" value="1"/>
</dbReference>
<evidence type="ECO:0000256" key="1">
    <source>
        <dbReference type="ARBA" id="ARBA00001286"/>
    </source>
</evidence>
<dbReference type="InterPro" id="IPR036217">
    <property type="entry name" value="MethylDNA_cys_MeTrfase_DNAb"/>
</dbReference>
<evidence type="ECO:0000256" key="2">
    <source>
        <dbReference type="ARBA" id="ARBA00008711"/>
    </source>
</evidence>
<dbReference type="EC" id="2.1.1.63" evidence="3"/>
<accession>A0A101FY00</accession>
<dbReference type="InterPro" id="IPR001497">
    <property type="entry name" value="MethylDNA_cys_MeTrfase_AS"/>
</dbReference>
<evidence type="ECO:0000256" key="6">
    <source>
        <dbReference type="ARBA" id="ARBA00022763"/>
    </source>
</evidence>
<comment type="catalytic activity">
    <reaction evidence="8">
        <text>a 6-O-methyl-2'-deoxyguanosine in DNA + L-cysteinyl-[protein] = S-methyl-L-cysteinyl-[protein] + a 2'-deoxyguanosine in DNA</text>
        <dbReference type="Rhea" id="RHEA:24000"/>
        <dbReference type="Rhea" id="RHEA-COMP:10131"/>
        <dbReference type="Rhea" id="RHEA-COMP:10132"/>
        <dbReference type="Rhea" id="RHEA-COMP:11367"/>
        <dbReference type="Rhea" id="RHEA-COMP:11368"/>
        <dbReference type="ChEBI" id="CHEBI:29950"/>
        <dbReference type="ChEBI" id="CHEBI:82612"/>
        <dbReference type="ChEBI" id="CHEBI:85445"/>
        <dbReference type="ChEBI" id="CHEBI:85448"/>
        <dbReference type="EC" id="2.1.1.63"/>
    </reaction>
</comment>
<keyword evidence="5 10" id="KW-0808">Transferase</keyword>
<dbReference type="InterPro" id="IPR036388">
    <property type="entry name" value="WH-like_DNA-bd_sf"/>
</dbReference>
<dbReference type="GO" id="GO:0003908">
    <property type="term" value="F:methylated-DNA-[protein]-cysteine S-methyltransferase activity"/>
    <property type="evidence" value="ECO:0007669"/>
    <property type="project" value="UniProtKB-EC"/>
</dbReference>
<dbReference type="Pfam" id="PF01035">
    <property type="entry name" value="DNA_binding_1"/>
    <property type="match status" value="1"/>
</dbReference>
<dbReference type="GO" id="GO:0032259">
    <property type="term" value="P:methylation"/>
    <property type="evidence" value="ECO:0007669"/>
    <property type="project" value="UniProtKB-KW"/>
</dbReference>
<dbReference type="PANTHER" id="PTHR10815:SF13">
    <property type="entry name" value="METHYLATED-DNA--PROTEIN-CYSTEINE METHYLTRANSFERASE"/>
    <property type="match status" value="1"/>
</dbReference>
<proteinExistence type="inferred from homology"/>
<comment type="caution">
    <text evidence="10">The sequence shown here is derived from an EMBL/GenBank/DDBJ whole genome shotgun (WGS) entry which is preliminary data.</text>
</comment>
<evidence type="ECO:0000313" key="10">
    <source>
        <dbReference type="EMBL" id="KUK46446.1"/>
    </source>
</evidence>
<evidence type="ECO:0000256" key="4">
    <source>
        <dbReference type="ARBA" id="ARBA00022603"/>
    </source>
</evidence>
<dbReference type="PROSITE" id="PS00374">
    <property type="entry name" value="MGMT"/>
    <property type="match status" value="1"/>
</dbReference>
<protein>
    <recommendedName>
        <fullName evidence="3">methylated-DNA--[protein]-cysteine S-methyltransferase</fullName>
        <ecNumber evidence="3">2.1.1.63</ecNumber>
    </recommendedName>
</protein>
<comment type="similarity">
    <text evidence="2">Belongs to the MGMT family.</text>
</comment>
<keyword evidence="6" id="KW-0227">DNA damage</keyword>
<dbReference type="InterPro" id="IPR036631">
    <property type="entry name" value="MGMT_N_sf"/>
</dbReference>
<evidence type="ECO:0000256" key="5">
    <source>
        <dbReference type="ARBA" id="ARBA00022679"/>
    </source>
</evidence>
<evidence type="ECO:0000256" key="3">
    <source>
        <dbReference type="ARBA" id="ARBA00011918"/>
    </source>
</evidence>
<dbReference type="CDD" id="cd06445">
    <property type="entry name" value="ATase"/>
    <property type="match status" value="1"/>
</dbReference>
<keyword evidence="7" id="KW-0234">DNA repair</keyword>
<dbReference type="NCBIfam" id="TIGR00589">
    <property type="entry name" value="ogt"/>
    <property type="match status" value="1"/>
</dbReference>
<evidence type="ECO:0000256" key="7">
    <source>
        <dbReference type="ARBA" id="ARBA00023204"/>
    </source>
</evidence>
<feature type="domain" description="Methylated-DNA-[protein]-cysteine S-methyltransferase DNA binding" evidence="9">
    <location>
        <begin position="81"/>
        <end position="161"/>
    </location>
</feature>
<dbReference type="FunFam" id="1.10.10.10:FF:000214">
    <property type="entry name" value="Methylated-DNA--protein-cysteine methyltransferase"/>
    <property type="match status" value="1"/>
</dbReference>
<dbReference type="Gene3D" id="3.30.160.70">
    <property type="entry name" value="Methylated DNA-protein cysteine methyltransferase domain"/>
    <property type="match status" value="1"/>
</dbReference>
<dbReference type="InterPro" id="IPR014048">
    <property type="entry name" value="MethylDNA_cys_MeTrfase_DNA-bd"/>
</dbReference>
<reference evidence="10 11" key="1">
    <citation type="journal article" date="2015" name="MBio">
        <title>Genome-Resolved Metagenomic Analysis Reveals Roles for Candidate Phyla and Other Microbial Community Members in Biogeochemical Transformations in Oil Reservoirs.</title>
        <authorList>
            <person name="Hu P."/>
            <person name="Tom L."/>
            <person name="Singh A."/>
            <person name="Thomas B.C."/>
            <person name="Baker B.J."/>
            <person name="Piceno Y.M."/>
            <person name="Andersen G.L."/>
            <person name="Banfield J.F."/>
        </authorList>
    </citation>
    <scope>NUCLEOTIDE SEQUENCE [LARGE SCALE GENOMIC DNA]</scope>
    <source>
        <strain evidence="10">46_16</strain>
    </source>
</reference>